<comment type="caution">
    <text evidence="2">The sequence shown here is derived from an EMBL/GenBank/DDBJ whole genome shotgun (WGS) entry which is preliminary data.</text>
</comment>
<dbReference type="GO" id="GO:0004497">
    <property type="term" value="F:monooxygenase activity"/>
    <property type="evidence" value="ECO:0007669"/>
    <property type="project" value="UniProtKB-KW"/>
</dbReference>
<dbReference type="PROSITE" id="PS51318">
    <property type="entry name" value="TAT"/>
    <property type="match status" value="1"/>
</dbReference>
<sequence>MIERRDFVAGGLAVAAMAGGAAQAQTAGLHGLIGKMIAHPGKRDELAKILLDGVAGMPGCLSYIVAIDPKDANAIWVTEVWTDAAAHAASLKLPQVRAAITKGRPLIAAFGEHITTVPLGGHGLAKG</sequence>
<dbReference type="Pfam" id="PF03992">
    <property type="entry name" value="ABM"/>
    <property type="match status" value="1"/>
</dbReference>
<keyword evidence="2" id="KW-0503">Monooxygenase</keyword>
<dbReference type="PROSITE" id="PS51725">
    <property type="entry name" value="ABM"/>
    <property type="match status" value="1"/>
</dbReference>
<dbReference type="InterPro" id="IPR007138">
    <property type="entry name" value="ABM_dom"/>
</dbReference>
<feature type="domain" description="ABM" evidence="1">
    <location>
        <begin position="30"/>
        <end position="115"/>
    </location>
</feature>
<dbReference type="SUPFAM" id="SSF54909">
    <property type="entry name" value="Dimeric alpha+beta barrel"/>
    <property type="match status" value="1"/>
</dbReference>
<dbReference type="EC" id="1.-.-.-" evidence="2"/>
<gene>
    <name evidence="2" type="ORF">ACFOMD_03390</name>
</gene>
<dbReference type="EMBL" id="JBHRXV010000003">
    <property type="protein sequence ID" value="MFC3711599.1"/>
    <property type="molecule type" value="Genomic_DNA"/>
</dbReference>
<dbReference type="RefSeq" id="WP_380856864.1">
    <property type="nucleotide sequence ID" value="NZ_JBHRXV010000003.1"/>
</dbReference>
<proteinExistence type="predicted"/>
<reference evidence="3" key="1">
    <citation type="journal article" date="2019" name="Int. J. Syst. Evol. Microbiol.">
        <title>The Global Catalogue of Microorganisms (GCM) 10K type strain sequencing project: providing services to taxonomists for standard genome sequencing and annotation.</title>
        <authorList>
            <consortium name="The Broad Institute Genomics Platform"/>
            <consortium name="The Broad Institute Genome Sequencing Center for Infectious Disease"/>
            <person name="Wu L."/>
            <person name="Ma J."/>
        </authorList>
    </citation>
    <scope>NUCLEOTIDE SEQUENCE [LARGE SCALE GENOMIC DNA]</scope>
    <source>
        <strain evidence="3">KCTC 42644</strain>
    </source>
</reference>
<evidence type="ECO:0000313" key="2">
    <source>
        <dbReference type="EMBL" id="MFC3711599.1"/>
    </source>
</evidence>
<dbReference type="InterPro" id="IPR006311">
    <property type="entry name" value="TAT_signal"/>
</dbReference>
<accession>A0ABV7XAB3</accession>
<name>A0ABV7XAB3_9SPHN</name>
<organism evidence="2 3">
    <name type="scientific">Sphingoaurantiacus capsulatus</name>
    <dbReference type="NCBI Taxonomy" id="1771310"/>
    <lineage>
        <taxon>Bacteria</taxon>
        <taxon>Pseudomonadati</taxon>
        <taxon>Pseudomonadota</taxon>
        <taxon>Alphaproteobacteria</taxon>
        <taxon>Sphingomonadales</taxon>
        <taxon>Sphingosinicellaceae</taxon>
        <taxon>Sphingoaurantiacus</taxon>
    </lineage>
</organism>
<keyword evidence="2" id="KW-0560">Oxidoreductase</keyword>
<keyword evidence="3" id="KW-1185">Reference proteome</keyword>
<evidence type="ECO:0000259" key="1">
    <source>
        <dbReference type="PROSITE" id="PS51725"/>
    </source>
</evidence>
<protein>
    <submittedName>
        <fullName evidence="2">Quinol monooxygenase</fullName>
        <ecNumber evidence="2">1.-.-.-</ecNumber>
    </submittedName>
</protein>
<evidence type="ECO:0000313" key="3">
    <source>
        <dbReference type="Proteomes" id="UP001595615"/>
    </source>
</evidence>
<dbReference type="InterPro" id="IPR011008">
    <property type="entry name" value="Dimeric_a/b-barrel"/>
</dbReference>
<dbReference type="Gene3D" id="3.30.70.100">
    <property type="match status" value="1"/>
</dbReference>
<dbReference type="Proteomes" id="UP001595615">
    <property type="component" value="Unassembled WGS sequence"/>
</dbReference>